<reference evidence="1" key="1">
    <citation type="journal article" date="2014" name="Front. Microbiol.">
        <title>High frequency of phylogenetically diverse reductive dehalogenase-homologous genes in deep subseafloor sedimentary metagenomes.</title>
        <authorList>
            <person name="Kawai M."/>
            <person name="Futagami T."/>
            <person name="Toyoda A."/>
            <person name="Takaki Y."/>
            <person name="Nishi S."/>
            <person name="Hori S."/>
            <person name="Arai W."/>
            <person name="Tsubouchi T."/>
            <person name="Morono Y."/>
            <person name="Uchiyama I."/>
            <person name="Ito T."/>
            <person name="Fujiyama A."/>
            <person name="Inagaki F."/>
            <person name="Takami H."/>
        </authorList>
    </citation>
    <scope>NUCLEOTIDE SEQUENCE</scope>
    <source>
        <strain evidence="1">Expedition CK06-06</strain>
    </source>
</reference>
<organism evidence="1">
    <name type="scientific">marine sediment metagenome</name>
    <dbReference type="NCBI Taxonomy" id="412755"/>
    <lineage>
        <taxon>unclassified sequences</taxon>
        <taxon>metagenomes</taxon>
        <taxon>ecological metagenomes</taxon>
    </lineage>
</organism>
<accession>X0ZKN4</accession>
<evidence type="ECO:0000313" key="1">
    <source>
        <dbReference type="EMBL" id="GAG58652.1"/>
    </source>
</evidence>
<dbReference type="AlphaFoldDB" id="X0ZKN4"/>
<name>X0ZKN4_9ZZZZ</name>
<gene>
    <name evidence="1" type="ORF">S01H4_14011</name>
</gene>
<proteinExistence type="predicted"/>
<comment type="caution">
    <text evidence="1">The sequence shown here is derived from an EMBL/GenBank/DDBJ whole genome shotgun (WGS) entry which is preliminary data.</text>
</comment>
<sequence>MKTADHAILEEFLQGYGASERPRKFGNPSHCDECAEANSLLMDRSPDDLDREELSEPSKGWFFSWMGEDGWRYFLPGFIRIALTNPEDNLWILLERLQSDDLSTLSEPQRGALYKVLDYVRVCGY</sequence>
<feature type="non-terminal residue" evidence="1">
    <location>
        <position position="125"/>
    </location>
</feature>
<dbReference type="InterPro" id="IPR046560">
    <property type="entry name" value="DUF6714"/>
</dbReference>
<dbReference type="Pfam" id="PF20461">
    <property type="entry name" value="DUF6714"/>
    <property type="match status" value="1"/>
</dbReference>
<protein>
    <submittedName>
        <fullName evidence="1">Uncharacterized protein</fullName>
    </submittedName>
</protein>
<dbReference type="EMBL" id="BART01006155">
    <property type="protein sequence ID" value="GAG58652.1"/>
    <property type="molecule type" value="Genomic_DNA"/>
</dbReference>